<feature type="binding site" evidence="7">
    <location>
        <position position="32"/>
    </location>
    <ligand>
        <name>ATP</name>
        <dbReference type="ChEBI" id="CHEBI:30616"/>
    </ligand>
</feature>
<comment type="caution">
    <text evidence="7">Lacks conserved residue(s) required for the propagation of feature annotation.</text>
</comment>
<dbReference type="HAMAP" id="MF_00039">
    <property type="entry name" value="Adenylate_kinase_AK6"/>
    <property type="match status" value="1"/>
</dbReference>
<sequence length="209" mass="24098">MKTVNRIDYLPLTNTFCVIIWVSGTPGVGKTVVGKALAKKLGYQFIDLPEFVKRMRLYESYDRRRDTWTIDPRRVRKALRKENLENCVLSSHIVVPGLGRCEKCIVLRLNPLVLWRRLERRGYSRQKIRENVEAEFVGAVLSDAVTTLGTRKVFQINTTEKNREQIVTLCLRIVRGESKGDSVDWLTDLTERQTSRLLRSFAQAMAGKI</sequence>
<evidence type="ECO:0000256" key="6">
    <source>
        <dbReference type="ARBA" id="ARBA00022840"/>
    </source>
</evidence>
<feature type="binding site" evidence="7">
    <location>
        <position position="121"/>
    </location>
    <ligand>
        <name>ATP</name>
        <dbReference type="ChEBI" id="CHEBI:30616"/>
    </ligand>
</feature>
<dbReference type="GO" id="GO:0042274">
    <property type="term" value="P:ribosomal small subunit biogenesis"/>
    <property type="evidence" value="ECO:0007669"/>
    <property type="project" value="UniProtKB-UniRule"/>
</dbReference>
<dbReference type="GO" id="GO:0005524">
    <property type="term" value="F:ATP binding"/>
    <property type="evidence" value="ECO:0007669"/>
    <property type="project" value="UniProtKB-UniRule"/>
</dbReference>
<keyword evidence="2 7" id="KW-0698">rRNA processing</keyword>
<comment type="similarity">
    <text evidence="7">Belongs to the adenylate kinase family. AK6 subfamily.</text>
</comment>
<dbReference type="InterPro" id="IPR020618">
    <property type="entry name" value="Adenyl_kinase_AK6"/>
</dbReference>
<comment type="caution">
    <text evidence="8">The sequence shown here is derived from an EMBL/GenBank/DDBJ whole genome shotgun (WGS) entry which is preliminary data.</text>
</comment>
<keyword evidence="3 7" id="KW-0808">Transferase</keyword>
<feature type="binding site" evidence="7">
    <location>
        <position position="161"/>
    </location>
    <ligand>
        <name>ATP</name>
        <dbReference type="ChEBI" id="CHEBI:30616"/>
    </ligand>
</feature>
<organism evidence="8">
    <name type="scientific">Caldiarchaeum subterraneum</name>
    <dbReference type="NCBI Taxonomy" id="311458"/>
    <lineage>
        <taxon>Archaea</taxon>
        <taxon>Nitrososphaerota</taxon>
        <taxon>Candidatus Caldarchaeales</taxon>
        <taxon>Candidatus Caldarchaeaceae</taxon>
        <taxon>Candidatus Caldarchaeum</taxon>
    </lineage>
</organism>
<dbReference type="EMBL" id="DRWN01000066">
    <property type="protein sequence ID" value="HHK69032.1"/>
    <property type="molecule type" value="Genomic_DNA"/>
</dbReference>
<dbReference type="AlphaFoldDB" id="A0A7C5QF98"/>
<dbReference type="GO" id="GO:0004017">
    <property type="term" value="F:AMP kinase activity"/>
    <property type="evidence" value="ECO:0007669"/>
    <property type="project" value="UniProtKB-UniRule"/>
</dbReference>
<evidence type="ECO:0000256" key="4">
    <source>
        <dbReference type="ARBA" id="ARBA00022741"/>
    </source>
</evidence>
<comment type="catalytic activity">
    <reaction evidence="7">
        <text>AMP + ATP = 2 ADP</text>
        <dbReference type="Rhea" id="RHEA:12973"/>
        <dbReference type="ChEBI" id="CHEBI:30616"/>
        <dbReference type="ChEBI" id="CHEBI:456215"/>
        <dbReference type="ChEBI" id="CHEBI:456216"/>
        <dbReference type="EC" id="2.7.4.3"/>
    </reaction>
</comment>
<name>A0A7C5QF98_CALS0</name>
<dbReference type="SUPFAM" id="SSF52540">
    <property type="entry name" value="P-loop containing nucleoside triphosphate hydrolases"/>
    <property type="match status" value="1"/>
</dbReference>
<keyword evidence="5 7" id="KW-0418">Kinase</keyword>
<feature type="binding site" evidence="7">
    <location>
        <position position="27"/>
    </location>
    <ligand>
        <name>ATP</name>
        <dbReference type="ChEBI" id="CHEBI:30616"/>
    </ligand>
</feature>
<protein>
    <recommendedName>
        <fullName evidence="7">Putative adenylate kinase</fullName>
        <shortName evidence="7">AK</shortName>
        <ecNumber evidence="7">2.7.4.3</ecNumber>
    </recommendedName>
    <alternativeName>
        <fullName evidence="7">ATP-AMP transphosphorylase</fullName>
    </alternativeName>
</protein>
<evidence type="ECO:0000256" key="1">
    <source>
        <dbReference type="ARBA" id="ARBA00022517"/>
    </source>
</evidence>
<evidence type="ECO:0000256" key="7">
    <source>
        <dbReference type="HAMAP-Rule" id="MF_00039"/>
    </source>
</evidence>
<dbReference type="Gene3D" id="3.40.50.300">
    <property type="entry name" value="P-loop containing nucleotide triphosphate hydrolases"/>
    <property type="match status" value="1"/>
</dbReference>
<feature type="binding site" evidence="7">
    <location>
        <position position="30"/>
    </location>
    <ligand>
        <name>ATP</name>
        <dbReference type="ChEBI" id="CHEBI:30616"/>
    </ligand>
</feature>
<dbReference type="EC" id="2.7.4.3" evidence="7"/>
<evidence type="ECO:0000313" key="8">
    <source>
        <dbReference type="EMBL" id="HHK69032.1"/>
    </source>
</evidence>
<comment type="catalytic activity">
    <reaction evidence="7">
        <text>ATP + H2O = ADP + phosphate + H(+)</text>
        <dbReference type="Rhea" id="RHEA:13065"/>
        <dbReference type="ChEBI" id="CHEBI:15377"/>
        <dbReference type="ChEBI" id="CHEBI:15378"/>
        <dbReference type="ChEBI" id="CHEBI:30616"/>
        <dbReference type="ChEBI" id="CHEBI:43474"/>
        <dbReference type="ChEBI" id="CHEBI:456216"/>
    </reaction>
</comment>
<comment type="function">
    <text evidence="7">Broad-specificity nucleoside monophosphate (NMP) kinase that catalyzes the reversible transfer of the terminal phosphate group between nucleoside triphosphates and monophosphates. Has also ATPase activity. Involved in the late maturation steps of the 30S ribosomal particles, specifically 16S rRNA maturation. While NMP activity is not required for ribosome maturation, ATPase activity is. Associates transiently with small ribosomal subunit protein uS11. ATP hydrolysis breaks the interaction with uS11. May temporarily remove uS11 from the ribosome to enable a conformational change of the ribosomal RNA that is needed for the final maturation step of the small ribosomal subunit.</text>
</comment>
<feature type="binding site" evidence="7">
    <location>
        <position position="31"/>
    </location>
    <ligand>
        <name>ATP</name>
        <dbReference type="ChEBI" id="CHEBI:30616"/>
    </ligand>
</feature>
<dbReference type="PANTHER" id="PTHR12595">
    <property type="entry name" value="POS9-ACTIVATING FACTOR FAP7-RELATED"/>
    <property type="match status" value="1"/>
</dbReference>
<dbReference type="PANTHER" id="PTHR12595:SF0">
    <property type="entry name" value="ADENYLATE KINASE ISOENZYME 6"/>
    <property type="match status" value="1"/>
</dbReference>
<proteinExistence type="inferred from homology"/>
<feature type="binding site" evidence="7">
    <location>
        <position position="29"/>
    </location>
    <ligand>
        <name>ATP</name>
        <dbReference type="ChEBI" id="CHEBI:30616"/>
    </ligand>
</feature>
<feature type="region of interest" description="LID" evidence="7">
    <location>
        <begin position="120"/>
        <end position="130"/>
    </location>
</feature>
<comment type="subunit">
    <text evidence="7">Interacts with uS11. Not a structural component of 40S pre-ribosomes, but transiently interacts with them by binding to uS11.</text>
</comment>
<evidence type="ECO:0000256" key="2">
    <source>
        <dbReference type="ARBA" id="ARBA00022552"/>
    </source>
</evidence>
<evidence type="ECO:0000256" key="3">
    <source>
        <dbReference type="ARBA" id="ARBA00022679"/>
    </source>
</evidence>
<dbReference type="GO" id="GO:0016887">
    <property type="term" value="F:ATP hydrolysis activity"/>
    <property type="evidence" value="ECO:0007669"/>
    <property type="project" value="InterPro"/>
</dbReference>
<keyword evidence="4 7" id="KW-0547">Nucleotide-binding</keyword>
<gene>
    <name evidence="8" type="ORF">ENM11_07815</name>
</gene>
<keyword evidence="1 7" id="KW-0690">Ribosome biogenesis</keyword>
<dbReference type="Pfam" id="PF13238">
    <property type="entry name" value="AAA_18"/>
    <property type="match status" value="1"/>
</dbReference>
<reference evidence="8" key="1">
    <citation type="journal article" date="2020" name="mSystems">
        <title>Genome- and Community-Level Interaction Insights into Carbon Utilization and Element Cycling Functions of Hydrothermarchaeota in Hydrothermal Sediment.</title>
        <authorList>
            <person name="Zhou Z."/>
            <person name="Liu Y."/>
            <person name="Xu W."/>
            <person name="Pan J."/>
            <person name="Luo Z.H."/>
            <person name="Li M."/>
        </authorList>
    </citation>
    <scope>NUCLEOTIDE SEQUENCE [LARGE SCALE GENOMIC DNA]</scope>
    <source>
        <strain evidence="8">SpSt-1056</strain>
    </source>
</reference>
<keyword evidence="6 7" id="KW-0067">ATP-binding</keyword>
<accession>A0A7C5QF98</accession>
<evidence type="ECO:0000256" key="5">
    <source>
        <dbReference type="ARBA" id="ARBA00022777"/>
    </source>
</evidence>
<dbReference type="GO" id="GO:0006364">
    <property type="term" value="P:rRNA processing"/>
    <property type="evidence" value="ECO:0007669"/>
    <property type="project" value="UniProtKB-KW"/>
</dbReference>
<dbReference type="InterPro" id="IPR027417">
    <property type="entry name" value="P-loop_NTPase"/>
</dbReference>